<dbReference type="OrthoDB" id="4380123at2"/>
<comment type="caution">
    <text evidence="1">The sequence shown here is derived from an EMBL/GenBank/DDBJ whole genome shotgun (WGS) entry which is preliminary data.</text>
</comment>
<dbReference type="Pfam" id="PF05742">
    <property type="entry name" value="TANGO2"/>
    <property type="match status" value="1"/>
</dbReference>
<dbReference type="PANTHER" id="PTHR17985:SF8">
    <property type="entry name" value="TRANSPORT AND GOLGI ORGANIZATION PROTEIN 2 HOMOLOG"/>
    <property type="match status" value="1"/>
</dbReference>
<keyword evidence="2" id="KW-1185">Reference proteome</keyword>
<organism evidence="1 2">
    <name type="scientific">Qipengyuania oceanensis</name>
    <dbReference type="NCBI Taxonomy" id="1463597"/>
    <lineage>
        <taxon>Bacteria</taxon>
        <taxon>Pseudomonadati</taxon>
        <taxon>Pseudomonadota</taxon>
        <taxon>Alphaproteobacteria</taxon>
        <taxon>Sphingomonadales</taxon>
        <taxon>Erythrobacteraceae</taxon>
        <taxon>Qipengyuania</taxon>
    </lineage>
</organism>
<dbReference type="EMBL" id="WTYN01000001">
    <property type="protein sequence ID" value="MXO61943.1"/>
    <property type="molecule type" value="Genomic_DNA"/>
</dbReference>
<proteinExistence type="predicted"/>
<reference evidence="1 2" key="1">
    <citation type="submission" date="2019-12" db="EMBL/GenBank/DDBJ databases">
        <title>Genomic-based taxomic classification of the family Erythrobacteraceae.</title>
        <authorList>
            <person name="Xu L."/>
        </authorList>
    </citation>
    <scope>NUCLEOTIDE SEQUENCE [LARGE SCALE GENOMIC DNA]</scope>
    <source>
        <strain evidence="1 2">MCCC 1A09965</strain>
    </source>
</reference>
<protein>
    <recommendedName>
        <fullName evidence="3">NRDE family protein</fullName>
    </recommendedName>
</protein>
<dbReference type="Proteomes" id="UP000445582">
    <property type="component" value="Unassembled WGS sequence"/>
</dbReference>
<dbReference type="RefSeq" id="WP_160671122.1">
    <property type="nucleotide sequence ID" value="NZ_WTYN01000001.1"/>
</dbReference>
<dbReference type="InterPro" id="IPR008551">
    <property type="entry name" value="TANGO2"/>
</dbReference>
<sequence length="242" mass="26263">MCIAVLARGAHPDWPLVVVANRDEFHDRPTAPLARWTDGTGIIAGRDLQSGGSWLGISERTGRVALITNFRDPDGPRADAPSRGQLVTDWLTEDWSGVDDRADELENYNGFSLMLVDGPNASILDNRSLDRPVSIDAPGFYGLSNGPFTAPWPKTERLVEGLRDAIAHGADADSLFDLLAQRGPLVPGDSHGAPIFIENETYGTRCSTVIAVDAQGQGTITERRFDRTTAAIGETAFTFRWS</sequence>
<accession>A0A844YE76</accession>
<evidence type="ECO:0000313" key="1">
    <source>
        <dbReference type="EMBL" id="MXO61943.1"/>
    </source>
</evidence>
<dbReference type="PANTHER" id="PTHR17985">
    <property type="entry name" value="SER/THR-RICH PROTEIN T10 IN DGCR REGION"/>
    <property type="match status" value="1"/>
</dbReference>
<evidence type="ECO:0000313" key="2">
    <source>
        <dbReference type="Proteomes" id="UP000445582"/>
    </source>
</evidence>
<gene>
    <name evidence="1" type="ORF">GRI48_02855</name>
</gene>
<dbReference type="AlphaFoldDB" id="A0A844YE76"/>
<name>A0A844YE76_9SPHN</name>
<evidence type="ECO:0008006" key="3">
    <source>
        <dbReference type="Google" id="ProtNLM"/>
    </source>
</evidence>